<dbReference type="Proteomes" id="UP000054007">
    <property type="component" value="Unassembled WGS sequence"/>
</dbReference>
<evidence type="ECO:0000313" key="2">
    <source>
        <dbReference type="Proteomes" id="UP000054007"/>
    </source>
</evidence>
<dbReference type="AlphaFoldDB" id="A0A0D7BBZ7"/>
<reference evidence="1 2" key="1">
    <citation type="journal article" date="2015" name="Fungal Genet. Biol.">
        <title>Evolution of novel wood decay mechanisms in Agaricales revealed by the genome sequences of Fistulina hepatica and Cylindrobasidium torrendii.</title>
        <authorList>
            <person name="Floudas D."/>
            <person name="Held B.W."/>
            <person name="Riley R."/>
            <person name="Nagy L.G."/>
            <person name="Koehler G."/>
            <person name="Ransdell A.S."/>
            <person name="Younus H."/>
            <person name="Chow J."/>
            <person name="Chiniquy J."/>
            <person name="Lipzen A."/>
            <person name="Tritt A."/>
            <person name="Sun H."/>
            <person name="Haridas S."/>
            <person name="LaButti K."/>
            <person name="Ohm R.A."/>
            <person name="Kues U."/>
            <person name="Blanchette R.A."/>
            <person name="Grigoriev I.V."/>
            <person name="Minto R.E."/>
            <person name="Hibbett D.S."/>
        </authorList>
    </citation>
    <scope>NUCLEOTIDE SEQUENCE [LARGE SCALE GENOMIC DNA]</scope>
    <source>
        <strain evidence="1 2">FP15055 ss-10</strain>
    </source>
</reference>
<feature type="non-terminal residue" evidence="1">
    <location>
        <position position="1"/>
    </location>
</feature>
<dbReference type="OrthoDB" id="3181072at2759"/>
<name>A0A0D7BBZ7_9AGAR</name>
<protein>
    <submittedName>
        <fullName evidence="1">Uncharacterized protein</fullName>
    </submittedName>
</protein>
<keyword evidence="2" id="KW-1185">Reference proteome</keyword>
<proteinExistence type="predicted"/>
<organism evidence="1 2">
    <name type="scientific">Cylindrobasidium torrendii FP15055 ss-10</name>
    <dbReference type="NCBI Taxonomy" id="1314674"/>
    <lineage>
        <taxon>Eukaryota</taxon>
        <taxon>Fungi</taxon>
        <taxon>Dikarya</taxon>
        <taxon>Basidiomycota</taxon>
        <taxon>Agaricomycotina</taxon>
        <taxon>Agaricomycetes</taxon>
        <taxon>Agaricomycetidae</taxon>
        <taxon>Agaricales</taxon>
        <taxon>Marasmiineae</taxon>
        <taxon>Physalacriaceae</taxon>
        <taxon>Cylindrobasidium</taxon>
    </lineage>
</organism>
<evidence type="ECO:0000313" key="1">
    <source>
        <dbReference type="EMBL" id="KIY68067.1"/>
    </source>
</evidence>
<dbReference type="EMBL" id="KN880510">
    <property type="protein sequence ID" value="KIY68067.1"/>
    <property type="molecule type" value="Genomic_DNA"/>
</dbReference>
<sequence>LDRPAIQDEIRKVVQEKARDGVDAQITDYIPVSLGKQVEETEAKIKQVKNAVKNAEARQTNAVLDINDNLDDTLGVVLKPNGEKSDLYPCDLRSFMFFREEQVNKLLTDFDLGNTGDGVENQNRFLDYIGGVELNGRESLRANPRVGVSKASRLA</sequence>
<gene>
    <name evidence="1" type="ORF">CYLTODRAFT_351970</name>
</gene>
<accession>A0A0D7BBZ7</accession>